<dbReference type="OrthoDB" id="6498011at2759"/>
<dbReference type="PANTHER" id="PTHR11475">
    <property type="entry name" value="OXIDASE/PEROXIDASE"/>
    <property type="match status" value="1"/>
</dbReference>
<dbReference type="PANTHER" id="PTHR11475:SF4">
    <property type="entry name" value="CHORION PEROXIDASE"/>
    <property type="match status" value="1"/>
</dbReference>
<keyword evidence="5" id="KW-0408">Iron</keyword>
<gene>
    <name evidence="6" type="ORF">BLA29_009745</name>
</gene>
<feature type="binding site" description="axial binding residue" evidence="5">
    <location>
        <position position="192"/>
    </location>
    <ligand>
        <name>heme b</name>
        <dbReference type="ChEBI" id="CHEBI:60344"/>
    </ligand>
    <ligandPart>
        <name>Fe</name>
        <dbReference type="ChEBI" id="CHEBI:18248"/>
    </ligandPart>
</feature>
<dbReference type="Proteomes" id="UP000194236">
    <property type="component" value="Unassembled WGS sequence"/>
</dbReference>
<organism evidence="6 7">
    <name type="scientific">Euroglyphus maynei</name>
    <name type="common">Mayne's house dust mite</name>
    <dbReference type="NCBI Taxonomy" id="6958"/>
    <lineage>
        <taxon>Eukaryota</taxon>
        <taxon>Metazoa</taxon>
        <taxon>Ecdysozoa</taxon>
        <taxon>Arthropoda</taxon>
        <taxon>Chelicerata</taxon>
        <taxon>Arachnida</taxon>
        <taxon>Acari</taxon>
        <taxon>Acariformes</taxon>
        <taxon>Sarcoptiformes</taxon>
        <taxon>Astigmata</taxon>
        <taxon>Psoroptidia</taxon>
        <taxon>Analgoidea</taxon>
        <taxon>Pyroglyphidae</taxon>
        <taxon>Pyroglyphinae</taxon>
        <taxon>Euroglyphus</taxon>
    </lineage>
</organism>
<proteinExistence type="predicted"/>
<comment type="caution">
    <text evidence="6">The sequence shown here is derived from an EMBL/GenBank/DDBJ whole genome shotgun (WGS) entry which is preliminary data.</text>
</comment>
<protein>
    <recommendedName>
        <fullName evidence="8">Heme peroxidase-like protein</fullName>
    </recommendedName>
</protein>
<dbReference type="GO" id="GO:0005576">
    <property type="term" value="C:extracellular region"/>
    <property type="evidence" value="ECO:0007669"/>
    <property type="project" value="UniProtKB-SubCell"/>
</dbReference>
<keyword evidence="5" id="KW-0349">Heme</keyword>
<dbReference type="InterPro" id="IPR037120">
    <property type="entry name" value="Haem_peroxidase_sf_animal"/>
</dbReference>
<evidence type="ECO:0000256" key="4">
    <source>
        <dbReference type="ARBA" id="ARBA00023180"/>
    </source>
</evidence>
<dbReference type="InterPro" id="IPR010255">
    <property type="entry name" value="Haem_peroxidase_sf"/>
</dbReference>
<accession>A0A1Y3AY41</accession>
<dbReference type="PROSITE" id="PS50292">
    <property type="entry name" value="PEROXIDASE_3"/>
    <property type="match status" value="1"/>
</dbReference>
<comment type="subcellular location">
    <subcellularLocation>
        <location evidence="1">Secreted</location>
    </subcellularLocation>
</comment>
<dbReference type="InterPro" id="IPR019791">
    <property type="entry name" value="Haem_peroxidase_animal"/>
</dbReference>
<dbReference type="GO" id="GO:0006979">
    <property type="term" value="P:response to oxidative stress"/>
    <property type="evidence" value="ECO:0007669"/>
    <property type="project" value="InterPro"/>
</dbReference>
<evidence type="ECO:0000256" key="3">
    <source>
        <dbReference type="ARBA" id="ARBA00022559"/>
    </source>
</evidence>
<keyword evidence="2" id="KW-0964">Secreted</keyword>
<dbReference type="SUPFAM" id="SSF48113">
    <property type="entry name" value="Heme-dependent peroxidases"/>
    <property type="match status" value="1"/>
</dbReference>
<dbReference type="GO" id="GO:0004601">
    <property type="term" value="F:peroxidase activity"/>
    <property type="evidence" value="ECO:0007669"/>
    <property type="project" value="UniProtKB-KW"/>
</dbReference>
<evidence type="ECO:0000256" key="5">
    <source>
        <dbReference type="PIRSR" id="PIRSR619791-2"/>
    </source>
</evidence>
<dbReference type="GO" id="GO:0046872">
    <property type="term" value="F:metal ion binding"/>
    <property type="evidence" value="ECO:0007669"/>
    <property type="project" value="UniProtKB-KW"/>
</dbReference>
<evidence type="ECO:0008006" key="8">
    <source>
        <dbReference type="Google" id="ProtNLM"/>
    </source>
</evidence>
<sequence length="229" mass="26488">MNKVTAFLDGSAIYGSTMKTSNSLRSFQKGINNFSHYFNVKLIIFSIEKGQLLAIADAKGNPILPFDPTVQPCQPQSPGLKCFKAGDDRVNQQPLLMTMHTIWLRNHNNHAIRLSQINPNWNDEKLFQEARRITMAEIQHITYNEYLPIILGPLLMDYYRLYSKTNGNSYYESYTDPSTWNEFVTAASRYGHSQIKNFYMLNSYRNKTIFPLKDTFFDPTLHYNGMVSD</sequence>
<keyword evidence="5" id="KW-0479">Metal-binding</keyword>
<dbReference type="EMBL" id="MUJZ01056751">
    <property type="protein sequence ID" value="OTF72326.1"/>
    <property type="molecule type" value="Genomic_DNA"/>
</dbReference>
<evidence type="ECO:0000256" key="1">
    <source>
        <dbReference type="ARBA" id="ARBA00004613"/>
    </source>
</evidence>
<evidence type="ECO:0000256" key="2">
    <source>
        <dbReference type="ARBA" id="ARBA00022525"/>
    </source>
</evidence>
<keyword evidence="7" id="KW-1185">Reference proteome</keyword>
<dbReference type="PRINTS" id="PR00457">
    <property type="entry name" value="ANPEROXIDASE"/>
</dbReference>
<dbReference type="AlphaFoldDB" id="A0A1Y3AY41"/>
<dbReference type="Pfam" id="PF03098">
    <property type="entry name" value="An_peroxidase"/>
    <property type="match status" value="1"/>
</dbReference>
<evidence type="ECO:0000313" key="7">
    <source>
        <dbReference type="Proteomes" id="UP000194236"/>
    </source>
</evidence>
<dbReference type="Gene3D" id="1.10.640.10">
    <property type="entry name" value="Haem peroxidase domain superfamily, animal type"/>
    <property type="match status" value="1"/>
</dbReference>
<name>A0A1Y3AY41_EURMA</name>
<reference evidence="6 7" key="1">
    <citation type="submission" date="2017-03" db="EMBL/GenBank/DDBJ databases">
        <title>Genome Survey of Euroglyphus maynei.</title>
        <authorList>
            <person name="Arlian L.G."/>
            <person name="Morgan M.S."/>
            <person name="Rider S.D."/>
        </authorList>
    </citation>
    <scope>NUCLEOTIDE SEQUENCE [LARGE SCALE GENOMIC DNA]</scope>
    <source>
        <strain evidence="6">Arlian Lab</strain>
        <tissue evidence="6">Whole body</tissue>
    </source>
</reference>
<keyword evidence="3" id="KW-0575">Peroxidase</keyword>
<evidence type="ECO:0000313" key="6">
    <source>
        <dbReference type="EMBL" id="OTF72326.1"/>
    </source>
</evidence>
<keyword evidence="4" id="KW-0325">Glycoprotein</keyword>
<dbReference type="GO" id="GO:0020037">
    <property type="term" value="F:heme binding"/>
    <property type="evidence" value="ECO:0007669"/>
    <property type="project" value="InterPro"/>
</dbReference>
<keyword evidence="3" id="KW-0560">Oxidoreductase</keyword>